<dbReference type="SUPFAM" id="SSF101941">
    <property type="entry name" value="NAC domain"/>
    <property type="match status" value="1"/>
</dbReference>
<gene>
    <name evidence="7" type="primary">NAC5</name>
</gene>
<evidence type="ECO:0000256" key="5">
    <source>
        <dbReference type="ARBA" id="ARBA00023242"/>
    </source>
</evidence>
<organism evidence="7">
    <name type="scientific">Cunninghamia lanceolata</name>
    <name type="common">China fir</name>
    <name type="synonym">Pinus lanceolata</name>
    <dbReference type="NCBI Taxonomy" id="28977"/>
    <lineage>
        <taxon>Eukaryota</taxon>
        <taxon>Viridiplantae</taxon>
        <taxon>Streptophyta</taxon>
        <taxon>Embryophyta</taxon>
        <taxon>Tracheophyta</taxon>
        <taxon>Spermatophyta</taxon>
        <taxon>Pinopsida</taxon>
        <taxon>Pinidae</taxon>
        <taxon>Conifers II</taxon>
        <taxon>Cupressales</taxon>
        <taxon>Cupressaceae</taxon>
        <taxon>Cunninghamia</taxon>
    </lineage>
</organism>
<dbReference type="GO" id="GO:0003677">
    <property type="term" value="F:DNA binding"/>
    <property type="evidence" value="ECO:0007669"/>
    <property type="project" value="UniProtKB-KW"/>
</dbReference>
<dbReference type="FunFam" id="2.170.150.80:FF:000004">
    <property type="entry name" value="NAC transcription factor"/>
    <property type="match status" value="1"/>
</dbReference>
<dbReference type="InterPro" id="IPR036093">
    <property type="entry name" value="NAC_dom_sf"/>
</dbReference>
<keyword evidence="5" id="KW-0539">Nucleus</keyword>
<proteinExistence type="evidence at transcript level"/>
<dbReference type="GO" id="GO:0005634">
    <property type="term" value="C:nucleus"/>
    <property type="evidence" value="ECO:0007669"/>
    <property type="project" value="UniProtKB-SubCell"/>
</dbReference>
<evidence type="ECO:0000256" key="1">
    <source>
        <dbReference type="ARBA" id="ARBA00004123"/>
    </source>
</evidence>
<evidence type="ECO:0000256" key="3">
    <source>
        <dbReference type="ARBA" id="ARBA00023125"/>
    </source>
</evidence>
<dbReference type="Pfam" id="PF02365">
    <property type="entry name" value="NAM"/>
    <property type="match status" value="1"/>
</dbReference>
<keyword evidence="2" id="KW-0805">Transcription regulation</keyword>
<dbReference type="EMBL" id="MH333029">
    <property type="protein sequence ID" value="QBC40969.1"/>
    <property type="molecule type" value="Genomic_DNA"/>
</dbReference>
<dbReference type="InterPro" id="IPR003441">
    <property type="entry name" value="NAC-dom"/>
</dbReference>
<evidence type="ECO:0000256" key="4">
    <source>
        <dbReference type="ARBA" id="ARBA00023163"/>
    </source>
</evidence>
<keyword evidence="4" id="KW-0804">Transcription</keyword>
<evidence type="ECO:0000256" key="2">
    <source>
        <dbReference type="ARBA" id="ARBA00023015"/>
    </source>
</evidence>
<dbReference type="PROSITE" id="PS51005">
    <property type="entry name" value="NAC"/>
    <property type="match status" value="1"/>
</dbReference>
<reference evidence="7" key="1">
    <citation type="submission" date="2018-05" db="EMBL/GenBank/DDBJ databases">
        <title>Development and Application of Simple Sequence Repeat (SSR) Loci from Functional Genes in Cunninghamia lanceolata.</title>
        <authorList>
            <person name="Hang Y."/>
            <person name="Huang H."/>
        </authorList>
    </citation>
    <scope>NUCLEOTIDE SEQUENCE</scope>
</reference>
<dbReference type="Gene3D" id="2.170.150.80">
    <property type="entry name" value="NAC domain"/>
    <property type="match status" value="1"/>
</dbReference>
<protein>
    <submittedName>
        <fullName evidence="7">NAC domain-containing protein</fullName>
    </submittedName>
</protein>
<dbReference type="PANTHER" id="PTHR31744:SF233">
    <property type="entry name" value="NAC DOMAIN-CONTAINING PROTEIN 72-LIKE"/>
    <property type="match status" value="1"/>
</dbReference>
<keyword evidence="3" id="KW-0238">DNA-binding</keyword>
<dbReference type="SMR" id="A0A411JJM2"/>
<comment type="subcellular location">
    <subcellularLocation>
        <location evidence="1">Nucleus</location>
    </subcellularLocation>
</comment>
<evidence type="ECO:0000259" key="6">
    <source>
        <dbReference type="PROSITE" id="PS51005"/>
    </source>
</evidence>
<dbReference type="GO" id="GO:0006355">
    <property type="term" value="P:regulation of DNA-templated transcription"/>
    <property type="evidence" value="ECO:0007669"/>
    <property type="project" value="InterPro"/>
</dbReference>
<feature type="domain" description="NAC" evidence="6">
    <location>
        <begin position="12"/>
        <end position="168"/>
    </location>
</feature>
<accession>A0A411JJM2</accession>
<dbReference type="EMBL" id="MH333031">
    <property type="protein sequence ID" value="QBC40971.1"/>
    <property type="molecule type" value="mRNA"/>
</dbReference>
<name>A0A411JJM2_CUNLA</name>
<evidence type="ECO:0000313" key="7">
    <source>
        <dbReference type="EMBL" id="QBC40971.1"/>
    </source>
</evidence>
<dbReference type="PANTHER" id="PTHR31744">
    <property type="entry name" value="PROTEIN CUP-SHAPED COTYLEDON 2-RELATED"/>
    <property type="match status" value="1"/>
</dbReference>
<sequence length="409" mass="45758">MGREGAPGQLYLPPGFRFYPTDEELVVDYLCKRTAGQPFAVPIIAEVDLYRLDPWDLPDKALFGEKEWYFFSPRDRKYPNGSRPNRAAGSGYWKATGTDKPIYSHTGSHKQLVGVKKALVFYIGKAPKGTKTNWIMHEYRLADAGTRAAKRKGSLRLDDWVLCRIYKKSMGAQKAAAVAAAAAARKECNESSSCLDEVLASLPDIDNKLINLPRLNSLNLFMEQKSCNDIEVKDVADNVSRSCAGQPWKNSTTTTNNNNSVHCLMDFGQKADQQYSNGGTDGVVTEVASSRCNYTSPLDVQFNNNSTRNGSINYDFAAALQCRPPRPERQPLMHHHHDSPDEEVQSTFRLHNNEINPVQPSQRPLGFGYDTNQVQNTFNASQMDPMNMVFDNAFLASLQGSNYLQNRPQ</sequence>
<dbReference type="AlphaFoldDB" id="A0A411JJM2"/>